<feature type="modified residue" description="4-aspartylphosphate" evidence="1">
    <location>
        <position position="53"/>
    </location>
</feature>
<dbReference type="SMART" id="SM00850">
    <property type="entry name" value="LytTR"/>
    <property type="match status" value="1"/>
</dbReference>
<dbReference type="GeneID" id="99754279"/>
<dbReference type="InterPro" id="IPR011006">
    <property type="entry name" value="CheY-like_superfamily"/>
</dbReference>
<name>U2DY45_9BACE</name>
<dbReference type="Proteomes" id="UP000016496">
    <property type="component" value="Unassembled WGS sequence"/>
</dbReference>
<dbReference type="InterPro" id="IPR007492">
    <property type="entry name" value="LytTR_DNA-bd_dom"/>
</dbReference>
<evidence type="ECO:0000313" key="4">
    <source>
        <dbReference type="EMBL" id="ERI84776.1"/>
    </source>
</evidence>
<dbReference type="GO" id="GO:0000156">
    <property type="term" value="F:phosphorelay response regulator activity"/>
    <property type="evidence" value="ECO:0007669"/>
    <property type="project" value="InterPro"/>
</dbReference>
<dbReference type="PROSITE" id="PS50110">
    <property type="entry name" value="RESPONSE_REGULATORY"/>
    <property type="match status" value="1"/>
</dbReference>
<dbReference type="RefSeq" id="WP_021645796.1">
    <property type="nucleotide sequence ID" value="NZ_KE993117.1"/>
</dbReference>
<dbReference type="InterPro" id="IPR046947">
    <property type="entry name" value="LytR-like"/>
</dbReference>
<dbReference type="EMBL" id="AWSV01000116">
    <property type="protein sequence ID" value="ERI84776.1"/>
    <property type="molecule type" value="Genomic_DNA"/>
</dbReference>
<protein>
    <submittedName>
        <fullName evidence="4">Response regulator receiver domain protein</fullName>
    </submittedName>
</protein>
<dbReference type="InterPro" id="IPR001789">
    <property type="entry name" value="Sig_transdc_resp-reg_receiver"/>
</dbReference>
<sequence>MKCIIVDDEPIAREGVEALIGKIPQLQLEGSFESAETASEYINVHPVDLIFLDIEMSGINGIEFARSIPKKTLVIFTTAYSEYALDSYDVDAIDYLVKPIEWERFRKAVDKAISYHSLLVNEAKEEIDADNDFIFVKSERRYFKVYYDDILFIEGLKDYVIIQTGNKRIITKMYLRTILELLPEKKFFRINKSYIVNLKRIDSFDNNDVFIGERGIGIGATYREDFYKIFMSRKV</sequence>
<proteinExistence type="predicted"/>
<dbReference type="Pfam" id="PF04397">
    <property type="entry name" value="LytTR"/>
    <property type="match status" value="1"/>
</dbReference>
<evidence type="ECO:0000313" key="5">
    <source>
        <dbReference type="Proteomes" id="UP000016496"/>
    </source>
</evidence>
<gene>
    <name evidence="4" type="ORF">HMPREF1981_02254</name>
</gene>
<dbReference type="PROSITE" id="PS50930">
    <property type="entry name" value="HTH_LYTTR"/>
    <property type="match status" value="1"/>
</dbReference>
<dbReference type="PANTHER" id="PTHR37299">
    <property type="entry name" value="TRANSCRIPTIONAL REGULATOR-RELATED"/>
    <property type="match status" value="1"/>
</dbReference>
<dbReference type="GO" id="GO:0003677">
    <property type="term" value="F:DNA binding"/>
    <property type="evidence" value="ECO:0007669"/>
    <property type="project" value="InterPro"/>
</dbReference>
<feature type="domain" description="Response regulatory" evidence="2">
    <location>
        <begin position="2"/>
        <end position="113"/>
    </location>
</feature>
<dbReference type="PANTHER" id="PTHR37299:SF1">
    <property type="entry name" value="STAGE 0 SPORULATION PROTEIN A HOMOLOG"/>
    <property type="match status" value="1"/>
</dbReference>
<dbReference type="HOGENOM" id="CLU_000445_14_1_10"/>
<organism evidence="4 5">
    <name type="scientific">Bacteroides pyogenes F0041</name>
    <dbReference type="NCBI Taxonomy" id="1321819"/>
    <lineage>
        <taxon>Bacteria</taxon>
        <taxon>Pseudomonadati</taxon>
        <taxon>Bacteroidota</taxon>
        <taxon>Bacteroidia</taxon>
        <taxon>Bacteroidales</taxon>
        <taxon>Bacteroidaceae</taxon>
        <taxon>Bacteroides</taxon>
    </lineage>
</organism>
<dbReference type="Gene3D" id="2.40.50.1020">
    <property type="entry name" value="LytTr DNA-binding domain"/>
    <property type="match status" value="1"/>
</dbReference>
<dbReference type="AlphaFoldDB" id="U2DY45"/>
<feature type="domain" description="HTH LytTR-type" evidence="3">
    <location>
        <begin position="134"/>
        <end position="205"/>
    </location>
</feature>
<dbReference type="Pfam" id="PF00072">
    <property type="entry name" value="Response_reg"/>
    <property type="match status" value="1"/>
</dbReference>
<reference evidence="4 5" key="1">
    <citation type="submission" date="2013-08" db="EMBL/GenBank/DDBJ databases">
        <authorList>
            <person name="Weinstock G."/>
            <person name="Sodergren E."/>
            <person name="Wylie T."/>
            <person name="Fulton L."/>
            <person name="Fulton R."/>
            <person name="Fronick C."/>
            <person name="O'Laughlin M."/>
            <person name="Godfrey J."/>
            <person name="Miner T."/>
            <person name="Herter B."/>
            <person name="Appelbaum E."/>
            <person name="Cordes M."/>
            <person name="Lek S."/>
            <person name="Wollam A."/>
            <person name="Pepin K.H."/>
            <person name="Palsikar V.B."/>
            <person name="Mitreva M."/>
            <person name="Wilson R.K."/>
        </authorList>
    </citation>
    <scope>NUCLEOTIDE SEQUENCE [LARGE SCALE GENOMIC DNA]</scope>
    <source>
        <strain evidence="4 5">F0041</strain>
    </source>
</reference>
<comment type="caution">
    <text evidence="4">The sequence shown here is derived from an EMBL/GenBank/DDBJ whole genome shotgun (WGS) entry which is preliminary data.</text>
</comment>
<evidence type="ECO:0000259" key="2">
    <source>
        <dbReference type="PROSITE" id="PS50110"/>
    </source>
</evidence>
<dbReference type="SMART" id="SM00448">
    <property type="entry name" value="REC"/>
    <property type="match status" value="1"/>
</dbReference>
<keyword evidence="1" id="KW-0597">Phosphoprotein</keyword>
<evidence type="ECO:0000259" key="3">
    <source>
        <dbReference type="PROSITE" id="PS50930"/>
    </source>
</evidence>
<accession>U2DY45</accession>
<dbReference type="SUPFAM" id="SSF52172">
    <property type="entry name" value="CheY-like"/>
    <property type="match status" value="1"/>
</dbReference>
<dbReference type="OrthoDB" id="1490554at2"/>
<dbReference type="Gene3D" id="3.40.50.2300">
    <property type="match status" value="1"/>
</dbReference>
<dbReference type="PATRIC" id="fig|1321819.3.peg.2084"/>
<evidence type="ECO:0000256" key="1">
    <source>
        <dbReference type="PROSITE-ProRule" id="PRU00169"/>
    </source>
</evidence>